<dbReference type="InterPro" id="IPR001611">
    <property type="entry name" value="Leu-rich_rpt"/>
</dbReference>
<dbReference type="OrthoDB" id="6363818at2759"/>
<keyword evidence="2" id="KW-1185">Reference proteome</keyword>
<reference evidence="1 2" key="2">
    <citation type="submission" date="2018-11" db="EMBL/GenBank/DDBJ databases">
        <authorList>
            <consortium name="Pathogen Informatics"/>
        </authorList>
    </citation>
    <scope>NUCLEOTIDE SEQUENCE [LARGE SCALE GENOMIC DNA]</scope>
</reference>
<accession>A0A183CZ75</accession>
<sequence length="88" mass="9787">MYVLQIHITSSTIETIGVGAFNGLYTIGCLILAGNRISNISGHAFSGILNIGEIIIEHNHIRHLETEALLSQAWRTRFRDNTLITKVK</sequence>
<dbReference type="WBParaSite" id="GPUH_0000177001-mRNA-1">
    <property type="protein sequence ID" value="GPUH_0000177001-mRNA-1"/>
    <property type="gene ID" value="GPUH_0000177001"/>
</dbReference>
<evidence type="ECO:0000313" key="3">
    <source>
        <dbReference type="WBParaSite" id="GPUH_0000177001-mRNA-1"/>
    </source>
</evidence>
<gene>
    <name evidence="1" type="ORF">GPUH_LOCUS1766</name>
</gene>
<dbReference type="EMBL" id="UYRT01002299">
    <property type="protein sequence ID" value="VDK30895.1"/>
    <property type="molecule type" value="Genomic_DNA"/>
</dbReference>
<proteinExistence type="predicted"/>
<organism evidence="3">
    <name type="scientific">Gongylonema pulchrum</name>
    <dbReference type="NCBI Taxonomy" id="637853"/>
    <lineage>
        <taxon>Eukaryota</taxon>
        <taxon>Metazoa</taxon>
        <taxon>Ecdysozoa</taxon>
        <taxon>Nematoda</taxon>
        <taxon>Chromadorea</taxon>
        <taxon>Rhabditida</taxon>
        <taxon>Spirurina</taxon>
        <taxon>Spiruromorpha</taxon>
        <taxon>Spiruroidea</taxon>
        <taxon>Gongylonematidae</taxon>
        <taxon>Gongylonema</taxon>
    </lineage>
</organism>
<dbReference type="Pfam" id="PF13855">
    <property type="entry name" value="LRR_8"/>
    <property type="match status" value="1"/>
</dbReference>
<name>A0A183CZ75_9BILA</name>
<dbReference type="AlphaFoldDB" id="A0A183CZ75"/>
<reference evidence="3" key="1">
    <citation type="submission" date="2016-06" db="UniProtKB">
        <authorList>
            <consortium name="WormBaseParasite"/>
        </authorList>
    </citation>
    <scope>IDENTIFICATION</scope>
</reference>
<dbReference type="Proteomes" id="UP000271098">
    <property type="component" value="Unassembled WGS sequence"/>
</dbReference>
<protein>
    <submittedName>
        <fullName evidence="3">Recep_L_domain domain-containing protein</fullName>
    </submittedName>
</protein>
<evidence type="ECO:0000313" key="2">
    <source>
        <dbReference type="Proteomes" id="UP000271098"/>
    </source>
</evidence>
<dbReference type="Gene3D" id="3.80.10.10">
    <property type="entry name" value="Ribonuclease Inhibitor"/>
    <property type="match status" value="1"/>
</dbReference>
<dbReference type="SUPFAM" id="SSF52058">
    <property type="entry name" value="L domain-like"/>
    <property type="match status" value="1"/>
</dbReference>
<evidence type="ECO:0000313" key="1">
    <source>
        <dbReference type="EMBL" id="VDK30895.1"/>
    </source>
</evidence>
<dbReference type="InterPro" id="IPR032675">
    <property type="entry name" value="LRR_dom_sf"/>
</dbReference>